<keyword evidence="1" id="KW-0472">Membrane</keyword>
<evidence type="ECO:0000313" key="4">
    <source>
        <dbReference type="Proteomes" id="UP001368318"/>
    </source>
</evidence>
<dbReference type="EMBL" id="CP136924">
    <property type="protein sequence ID" value="WXA03169.1"/>
    <property type="molecule type" value="Genomic_DNA"/>
</dbReference>
<dbReference type="RefSeq" id="WP_338733828.1">
    <property type="nucleotide sequence ID" value="NZ_CP136924.1"/>
</dbReference>
<dbReference type="KEGG" id="mcaa:R3L15_05880"/>
<keyword evidence="1" id="KW-1133">Transmembrane helix</keyword>
<evidence type="ECO:0000313" key="3">
    <source>
        <dbReference type="EMBL" id="WXA14408.1"/>
    </source>
</evidence>
<organism evidence="2 4">
    <name type="scientific">Mangrovimonas cancribranchiae</name>
    <dbReference type="NCBI Taxonomy" id="3080055"/>
    <lineage>
        <taxon>Bacteria</taxon>
        <taxon>Pseudomonadati</taxon>
        <taxon>Bacteroidota</taxon>
        <taxon>Flavobacteriia</taxon>
        <taxon>Flavobacteriales</taxon>
        <taxon>Flavobacteriaceae</taxon>
        <taxon>Mangrovimonas</taxon>
    </lineage>
</organism>
<evidence type="ECO:0008006" key="5">
    <source>
        <dbReference type="Google" id="ProtNLM"/>
    </source>
</evidence>
<dbReference type="AlphaFoldDB" id="A0AAU6NZX2"/>
<keyword evidence="4" id="KW-1185">Reference proteome</keyword>
<evidence type="ECO:0000256" key="1">
    <source>
        <dbReference type="SAM" id="Phobius"/>
    </source>
</evidence>
<name>A0AAU6NZX2_9FLAO</name>
<proteinExistence type="predicted"/>
<dbReference type="EMBL" id="CP136925">
    <property type="protein sequence ID" value="WXA14408.1"/>
    <property type="molecule type" value="Genomic_DNA"/>
</dbReference>
<protein>
    <recommendedName>
        <fullName evidence="5">DUF4258 domain-containing protein</fullName>
    </recommendedName>
</protein>
<feature type="transmembrane region" description="Helical" evidence="1">
    <location>
        <begin position="7"/>
        <end position="25"/>
    </location>
</feature>
<evidence type="ECO:0000313" key="2">
    <source>
        <dbReference type="EMBL" id="WXA03169.1"/>
    </source>
</evidence>
<gene>
    <name evidence="3" type="ORF">R3L15_05880</name>
    <name evidence="2" type="ORF">R3L16_01520</name>
</gene>
<sequence>MKFIHRLGFYLGGFSIGLVFLFFFLNGKKVSCDYGPEARVKKNINTKPLKFNANIESKVLSGELDSLLIDKILKEGDVIFSKSTPRSTPCGIYYIKGSIDDKSVSLQVENCDSIATVKAFNWE</sequence>
<reference evidence="2 4" key="1">
    <citation type="submission" date="2023-10" db="EMBL/GenBank/DDBJ databases">
        <title>Culture-based analysis of two novel bacteria associated with mangrove crab gills.</title>
        <authorList>
            <person name="Yang X."/>
            <person name="Garuglieri E."/>
            <person name="Van Goethem M.W."/>
            <person name="Fusi M."/>
            <person name="Marasco R."/>
            <person name="Daffonchio D.G."/>
        </authorList>
    </citation>
    <scope>NUCLEOTIDE SEQUENCE [LARGE SCALE GENOMIC DNA]</scope>
    <source>
        <strain evidence="3">UG2-1</strain>
        <strain evidence="2">UG2-2</strain>
        <strain evidence="4">UG2_2</strain>
    </source>
</reference>
<keyword evidence="1" id="KW-0812">Transmembrane</keyword>
<dbReference type="Proteomes" id="UP001368318">
    <property type="component" value="Chromosome"/>
</dbReference>
<accession>A0AAU6NZX2</accession>